<proteinExistence type="inferred from homology"/>
<keyword evidence="8 17" id="KW-0503">Monooxygenase</keyword>
<keyword evidence="19" id="KW-0812">Transmembrane</keyword>
<organism evidence="20 21">
    <name type="scientific">Cylindrodendrum hubeiense</name>
    <dbReference type="NCBI Taxonomy" id="595255"/>
    <lineage>
        <taxon>Eukaryota</taxon>
        <taxon>Fungi</taxon>
        <taxon>Dikarya</taxon>
        <taxon>Ascomycota</taxon>
        <taxon>Pezizomycotina</taxon>
        <taxon>Sordariomycetes</taxon>
        <taxon>Hypocreomycetidae</taxon>
        <taxon>Hypocreales</taxon>
        <taxon>Nectriaceae</taxon>
        <taxon>Cylindrodendrum</taxon>
    </lineage>
</organism>
<keyword evidence="10" id="KW-0325">Glycoprotein</keyword>
<dbReference type="EMBL" id="JAANBB010000003">
    <property type="protein sequence ID" value="KAF7557694.1"/>
    <property type="molecule type" value="Genomic_DNA"/>
</dbReference>
<gene>
    <name evidence="20" type="ORF">G7Z17_g394</name>
</gene>
<feature type="compositionally biased region" description="Basic and acidic residues" evidence="18">
    <location>
        <begin position="33"/>
        <end position="47"/>
    </location>
</feature>
<comment type="cofactor">
    <cofactor evidence="1 16">
        <name>heme</name>
        <dbReference type="ChEBI" id="CHEBI:30413"/>
    </cofactor>
</comment>
<evidence type="ECO:0000256" key="1">
    <source>
        <dbReference type="ARBA" id="ARBA00001971"/>
    </source>
</evidence>
<dbReference type="GO" id="GO:0020037">
    <property type="term" value="F:heme binding"/>
    <property type="evidence" value="ECO:0007669"/>
    <property type="project" value="InterPro"/>
</dbReference>
<keyword evidence="6 17" id="KW-0560">Oxidoreductase</keyword>
<comment type="caution">
    <text evidence="20">The sequence shown here is derived from an EMBL/GenBank/DDBJ whole genome shotgun (WGS) entry which is preliminary data.</text>
</comment>
<keyword evidence="4 16" id="KW-0349">Heme</keyword>
<dbReference type="Pfam" id="PF00067">
    <property type="entry name" value="p450"/>
    <property type="match status" value="1"/>
</dbReference>
<evidence type="ECO:0000256" key="18">
    <source>
        <dbReference type="SAM" id="MobiDB-lite"/>
    </source>
</evidence>
<keyword evidence="21" id="KW-1185">Reference proteome</keyword>
<comment type="subcellular location">
    <subcellularLocation>
        <location evidence="2">Membrane</location>
    </subcellularLocation>
</comment>
<dbReference type="EC" id="1.14.14.92" evidence="12"/>
<evidence type="ECO:0000256" key="14">
    <source>
        <dbReference type="ARBA" id="ARBA00081895"/>
    </source>
</evidence>
<evidence type="ECO:0000256" key="16">
    <source>
        <dbReference type="PIRSR" id="PIRSR602401-1"/>
    </source>
</evidence>
<dbReference type="Gene3D" id="1.10.630.10">
    <property type="entry name" value="Cytochrome P450"/>
    <property type="match status" value="1"/>
</dbReference>
<dbReference type="GO" id="GO:0016020">
    <property type="term" value="C:membrane"/>
    <property type="evidence" value="ECO:0007669"/>
    <property type="project" value="UniProtKB-SubCell"/>
</dbReference>
<keyword evidence="9 19" id="KW-0472">Membrane</keyword>
<evidence type="ECO:0000256" key="8">
    <source>
        <dbReference type="ARBA" id="ARBA00023033"/>
    </source>
</evidence>
<dbReference type="PRINTS" id="PR00385">
    <property type="entry name" value="P450"/>
</dbReference>
<dbReference type="AlphaFoldDB" id="A0A9P5LG74"/>
<feature type="region of interest" description="Disordered" evidence="18">
    <location>
        <begin position="1"/>
        <end position="47"/>
    </location>
</feature>
<evidence type="ECO:0000256" key="11">
    <source>
        <dbReference type="ARBA" id="ARBA00050706"/>
    </source>
</evidence>
<name>A0A9P5LG74_9HYPO</name>
<feature type="transmembrane region" description="Helical" evidence="19">
    <location>
        <begin position="102"/>
        <end position="127"/>
    </location>
</feature>
<reference evidence="20" key="1">
    <citation type="submission" date="2020-03" db="EMBL/GenBank/DDBJ databases">
        <title>Draft Genome Sequence of Cylindrodendrum hubeiense.</title>
        <authorList>
            <person name="Buettner E."/>
            <person name="Kellner H."/>
        </authorList>
    </citation>
    <scope>NUCLEOTIDE SEQUENCE</scope>
    <source>
        <strain evidence="20">IHI 201604</strain>
    </source>
</reference>
<dbReference type="FunFam" id="1.10.630.10:FF:000053">
    <property type="entry name" value="Cytochrome P450 benzoate 4-monooxygenase"/>
    <property type="match status" value="1"/>
</dbReference>
<evidence type="ECO:0000256" key="6">
    <source>
        <dbReference type="ARBA" id="ARBA00023002"/>
    </source>
</evidence>
<evidence type="ECO:0000256" key="7">
    <source>
        <dbReference type="ARBA" id="ARBA00023004"/>
    </source>
</evidence>
<accession>A0A9P5LG74</accession>
<dbReference type="OrthoDB" id="1470350at2759"/>
<evidence type="ECO:0000313" key="20">
    <source>
        <dbReference type="EMBL" id="KAF7557694.1"/>
    </source>
</evidence>
<dbReference type="SUPFAM" id="SSF48264">
    <property type="entry name" value="Cytochrome P450"/>
    <property type="match status" value="1"/>
</dbReference>
<evidence type="ECO:0000256" key="17">
    <source>
        <dbReference type="RuleBase" id="RU000461"/>
    </source>
</evidence>
<dbReference type="InterPro" id="IPR036396">
    <property type="entry name" value="Cyt_P450_sf"/>
</dbReference>
<evidence type="ECO:0000256" key="3">
    <source>
        <dbReference type="ARBA" id="ARBA00010617"/>
    </source>
</evidence>
<dbReference type="GO" id="GO:0005506">
    <property type="term" value="F:iron ion binding"/>
    <property type="evidence" value="ECO:0007669"/>
    <property type="project" value="InterPro"/>
</dbReference>
<keyword evidence="19" id="KW-1133">Transmembrane helix</keyword>
<evidence type="ECO:0000256" key="12">
    <source>
        <dbReference type="ARBA" id="ARBA00066552"/>
    </source>
</evidence>
<evidence type="ECO:0000256" key="13">
    <source>
        <dbReference type="ARBA" id="ARBA00072826"/>
    </source>
</evidence>
<evidence type="ECO:0000256" key="2">
    <source>
        <dbReference type="ARBA" id="ARBA00004370"/>
    </source>
</evidence>
<keyword evidence="7 16" id="KW-0408">Iron</keyword>
<evidence type="ECO:0000256" key="4">
    <source>
        <dbReference type="ARBA" id="ARBA00022617"/>
    </source>
</evidence>
<comment type="similarity">
    <text evidence="3 17">Belongs to the cytochrome P450 family.</text>
</comment>
<evidence type="ECO:0000256" key="19">
    <source>
        <dbReference type="SAM" id="Phobius"/>
    </source>
</evidence>
<evidence type="ECO:0000256" key="9">
    <source>
        <dbReference type="ARBA" id="ARBA00023136"/>
    </source>
</evidence>
<dbReference type="GO" id="GO:0018664">
    <property type="term" value="F:benzoate 4-monooxygenase activity"/>
    <property type="evidence" value="ECO:0007669"/>
    <property type="project" value="UniProtKB-EC"/>
</dbReference>
<evidence type="ECO:0000256" key="10">
    <source>
        <dbReference type="ARBA" id="ARBA00023180"/>
    </source>
</evidence>
<evidence type="ECO:0000313" key="21">
    <source>
        <dbReference type="Proteomes" id="UP000722485"/>
    </source>
</evidence>
<evidence type="ECO:0000256" key="5">
    <source>
        <dbReference type="ARBA" id="ARBA00022723"/>
    </source>
</evidence>
<evidence type="ECO:0000256" key="15">
    <source>
        <dbReference type="ARBA" id="ARBA00082391"/>
    </source>
</evidence>
<dbReference type="CDD" id="cd11061">
    <property type="entry name" value="CYP67-like"/>
    <property type="match status" value="1"/>
</dbReference>
<dbReference type="PROSITE" id="PS00086">
    <property type="entry name" value="CYTOCHROME_P450"/>
    <property type="match status" value="1"/>
</dbReference>
<feature type="binding site" description="axial binding residue" evidence="16">
    <location>
        <position position="557"/>
    </location>
    <ligand>
        <name>heme</name>
        <dbReference type="ChEBI" id="CHEBI:30413"/>
    </ligand>
    <ligandPart>
        <name>Fe</name>
        <dbReference type="ChEBI" id="CHEBI:18248"/>
    </ligandPart>
</feature>
<dbReference type="PANTHER" id="PTHR24305:SF29">
    <property type="entry name" value="BENZOATE-PARA-HYDROXYLASE"/>
    <property type="match status" value="1"/>
</dbReference>
<dbReference type="InterPro" id="IPR050121">
    <property type="entry name" value="Cytochrome_P450_monoxygenase"/>
</dbReference>
<sequence length="607" mass="67269">MLSRQEVSGNKPGAGDPLQTLAPGLTDGPGDGSRSRLMEKTHDESSRRKVAILYHSKGLSGICRDGSRPRSGCRESHPQAKLRGPVEANLWRCGICGLTDPMALLSVLISPWAPAAVLVAVVAFYLYPYLVTFGSHRGIPAPFGAQFSNFWLLSACRRGKRYELVDNIHKKLGPVVRIAPNHISIADADAIQAIYGHGNGFLKSDYYDPFVSIHRGVFNTRNRAEHSRKRKIVSHTFAPKSVLEFEPYIRQNLELWVKQWDSIVKRSPKKDGSADLDCLNWFNYVAFDTIADLAFGKPFAAGADIAEVKATPTSPAIYAPACEIMNRRGEVSATLGCVPWLKPYAKWLPDPFFSQGLQAVENLAGIAIARVSERLERPQDGTRKDLLARLMDGRDEKGEPLGRAELTAEALTQLIAGSDTTSNSSCALLYNVVRTPGVLQKLQEEIDAAFPGDDTVPTYEQVKHLPYLGHCINETLRYHSPSGIGLPREIPPNSRGVTLQGRYFGPGTVLSVPTYTIHHSTKVWGPDADDFKPERWDTVTNEQKNAFIPFSHGPRSCVGRNVAEMQMRLIASTWIKRYGVVLRQEIMETREGFLRKPMGLEVAISRR</sequence>
<dbReference type="PANTHER" id="PTHR24305">
    <property type="entry name" value="CYTOCHROME P450"/>
    <property type="match status" value="1"/>
</dbReference>
<dbReference type="Proteomes" id="UP000722485">
    <property type="component" value="Unassembled WGS sequence"/>
</dbReference>
<dbReference type="InterPro" id="IPR002401">
    <property type="entry name" value="Cyt_P450_E_grp-I"/>
</dbReference>
<dbReference type="PRINTS" id="PR00463">
    <property type="entry name" value="EP450I"/>
</dbReference>
<protein>
    <recommendedName>
        <fullName evidence="13">Benzoate 4-monooxygenase bphA</fullName>
        <ecNumber evidence="12">1.14.14.92</ecNumber>
    </recommendedName>
    <alternativeName>
        <fullName evidence="14">Benzoate-para-hydroxylase A</fullName>
    </alternativeName>
    <alternativeName>
        <fullName evidence="15">Cytochrome P450 monooxygenase cyp53A1</fullName>
    </alternativeName>
</protein>
<comment type="catalytic activity">
    <reaction evidence="11">
        <text>benzoate + reduced [NADPH--hemoprotein reductase] + O2 = 4-hydroxybenzoate + oxidized [NADPH--hemoprotein reductase] + H2O + H(+)</text>
        <dbReference type="Rhea" id="RHEA:18033"/>
        <dbReference type="Rhea" id="RHEA-COMP:11964"/>
        <dbReference type="Rhea" id="RHEA-COMP:11965"/>
        <dbReference type="ChEBI" id="CHEBI:15377"/>
        <dbReference type="ChEBI" id="CHEBI:15378"/>
        <dbReference type="ChEBI" id="CHEBI:15379"/>
        <dbReference type="ChEBI" id="CHEBI:16150"/>
        <dbReference type="ChEBI" id="CHEBI:17879"/>
        <dbReference type="ChEBI" id="CHEBI:57618"/>
        <dbReference type="ChEBI" id="CHEBI:58210"/>
        <dbReference type="EC" id="1.14.14.92"/>
    </reaction>
</comment>
<dbReference type="InterPro" id="IPR017972">
    <property type="entry name" value="Cyt_P450_CS"/>
</dbReference>
<dbReference type="InterPro" id="IPR001128">
    <property type="entry name" value="Cyt_P450"/>
</dbReference>
<keyword evidence="5 16" id="KW-0479">Metal-binding</keyword>